<dbReference type="Proteomes" id="UP000646579">
    <property type="component" value="Unassembled WGS sequence"/>
</dbReference>
<keyword evidence="2" id="KW-1185">Reference proteome</keyword>
<name>A0A918RUZ7_9HYPH</name>
<gene>
    <name evidence="1" type="ORF">GCM10007989_02200</name>
</gene>
<evidence type="ECO:0000313" key="1">
    <source>
        <dbReference type="EMBL" id="GHA11454.1"/>
    </source>
</evidence>
<dbReference type="EMBL" id="BMZE01000001">
    <property type="protein sequence ID" value="GHA11454.1"/>
    <property type="molecule type" value="Genomic_DNA"/>
</dbReference>
<reference evidence="1" key="1">
    <citation type="journal article" date="2014" name="Int. J. Syst. Evol. Microbiol.">
        <title>Complete genome sequence of Corynebacterium casei LMG S-19264T (=DSM 44701T), isolated from a smear-ripened cheese.</title>
        <authorList>
            <consortium name="US DOE Joint Genome Institute (JGI-PGF)"/>
            <person name="Walter F."/>
            <person name="Albersmeier A."/>
            <person name="Kalinowski J."/>
            <person name="Ruckert C."/>
        </authorList>
    </citation>
    <scope>NUCLEOTIDE SEQUENCE</scope>
    <source>
        <strain evidence="1">KCTC 32437</strain>
    </source>
</reference>
<reference evidence="1" key="2">
    <citation type="submission" date="2020-09" db="EMBL/GenBank/DDBJ databases">
        <authorList>
            <person name="Sun Q."/>
            <person name="Kim S."/>
        </authorList>
    </citation>
    <scope>NUCLEOTIDE SEQUENCE</scope>
    <source>
        <strain evidence="1">KCTC 32437</strain>
    </source>
</reference>
<comment type="caution">
    <text evidence="1">The sequence shown here is derived from an EMBL/GenBank/DDBJ whole genome shotgun (WGS) entry which is preliminary data.</text>
</comment>
<accession>A0A918RUZ7</accession>
<evidence type="ECO:0000313" key="2">
    <source>
        <dbReference type="Proteomes" id="UP000646579"/>
    </source>
</evidence>
<sequence length="104" mass="12205">MTIYVQIERHRLIECGIDHADAPPAVDRRRWHVHQQVERHRLLTLSRGEKTTQQAVQLRSYSLERLKRTKQRVECLRAWHDSMVPEILSAFSVAGVTVQFRACC</sequence>
<dbReference type="AlphaFoldDB" id="A0A918RUZ7"/>
<organism evidence="1 2">
    <name type="scientific">Devosia pacifica</name>
    <dbReference type="NCBI Taxonomy" id="1335967"/>
    <lineage>
        <taxon>Bacteria</taxon>
        <taxon>Pseudomonadati</taxon>
        <taxon>Pseudomonadota</taxon>
        <taxon>Alphaproteobacteria</taxon>
        <taxon>Hyphomicrobiales</taxon>
        <taxon>Devosiaceae</taxon>
        <taxon>Devosia</taxon>
    </lineage>
</organism>
<proteinExistence type="predicted"/>
<protein>
    <submittedName>
        <fullName evidence="1">Uncharacterized protein</fullName>
    </submittedName>
</protein>